<gene>
    <name evidence="2" type="ORF">CSQ87_03130</name>
</gene>
<dbReference type="RefSeq" id="WP_100512403.1">
    <property type="nucleotide sequence ID" value="NZ_PEBK01000002.1"/>
</dbReference>
<reference evidence="2 3" key="1">
    <citation type="submission" date="2017-10" db="EMBL/GenBank/DDBJ databases">
        <title>Draft genome sequences of strains TRE 1, TRE 9, TRE H and TRI 7, isolated from tamarins, belonging to four potential novel Bifidobacterium species.</title>
        <authorList>
            <person name="Mattarelli P."/>
            <person name="Modesto M."/>
            <person name="Puglisi E."/>
            <person name="Morelli L."/>
            <person name="Spezio C."/>
            <person name="Bonetti A."/>
            <person name="Sandri C."/>
        </authorList>
    </citation>
    <scope>NUCLEOTIDE SEQUENCE [LARGE SCALE GENOMIC DNA]</scope>
    <source>
        <strain evidence="3">TRI7</strain>
    </source>
</reference>
<dbReference type="Pfam" id="PF04480">
    <property type="entry name" value="DUF559"/>
    <property type="match status" value="1"/>
</dbReference>
<dbReference type="SUPFAM" id="SSF52980">
    <property type="entry name" value="Restriction endonuclease-like"/>
    <property type="match status" value="1"/>
</dbReference>
<accession>A0A2M9HGE6</accession>
<organism evidence="2 3">
    <name type="scientific">Bifidobacterium simiarum</name>
    <dbReference type="NCBI Taxonomy" id="2045441"/>
    <lineage>
        <taxon>Bacteria</taxon>
        <taxon>Bacillati</taxon>
        <taxon>Actinomycetota</taxon>
        <taxon>Actinomycetes</taxon>
        <taxon>Bifidobacteriales</taxon>
        <taxon>Bifidobacteriaceae</taxon>
        <taxon>Bifidobacterium</taxon>
    </lineage>
</organism>
<comment type="caution">
    <text evidence="2">The sequence shown here is derived from an EMBL/GenBank/DDBJ whole genome shotgun (WGS) entry which is preliminary data.</text>
</comment>
<keyword evidence="3" id="KW-1185">Reference proteome</keyword>
<dbReference type="InterPro" id="IPR011335">
    <property type="entry name" value="Restrct_endonuc-II-like"/>
</dbReference>
<evidence type="ECO:0000313" key="3">
    <source>
        <dbReference type="Proteomes" id="UP000231451"/>
    </source>
</evidence>
<dbReference type="EMBL" id="PEBK01000002">
    <property type="protein sequence ID" value="PJM75869.1"/>
    <property type="molecule type" value="Genomic_DNA"/>
</dbReference>
<name>A0A2M9HGE6_9BIFI</name>
<sequence>MSTYQYPLPPTSADGTMVRDYLARSLTALQSEELRRCQSHLQRSITNRPPIYTGLTALKLCCIELPWHPGFSNDALQVLYSDRNQRPTRNHTRYLPWHIPDDGQTKFANIHYTQDDTSIICTHPVVTWAVLARMLSQSEVIVLADSLLRGTACPISITLADLRTFLKQTPDFAGKRRCLAALPFVRTITDSPMEARTVLVLLRYGLPKPQLQWKVYIPELHRTVTVDMAYPEACVIIEYDGDAHRIDRHQHRWDERKRQALRAMGFTVIVVFADDVTTVEGKIALVQRVARALGIVETGMPLPEYRVLLDDERRMAHRLEQRRYRLRQRAKGRAV</sequence>
<dbReference type="InterPro" id="IPR007569">
    <property type="entry name" value="DUF559"/>
</dbReference>
<dbReference type="AlphaFoldDB" id="A0A2M9HGE6"/>
<evidence type="ECO:0000313" key="2">
    <source>
        <dbReference type="EMBL" id="PJM75869.1"/>
    </source>
</evidence>
<dbReference type="Gene3D" id="3.40.960.10">
    <property type="entry name" value="VSR Endonuclease"/>
    <property type="match status" value="1"/>
</dbReference>
<dbReference type="OrthoDB" id="3173471at2"/>
<proteinExistence type="predicted"/>
<dbReference type="Proteomes" id="UP000231451">
    <property type="component" value="Unassembled WGS sequence"/>
</dbReference>
<feature type="domain" description="DUF559" evidence="1">
    <location>
        <begin position="225"/>
        <end position="281"/>
    </location>
</feature>
<evidence type="ECO:0000259" key="1">
    <source>
        <dbReference type="Pfam" id="PF04480"/>
    </source>
</evidence>
<protein>
    <recommendedName>
        <fullName evidence="1">DUF559 domain-containing protein</fullName>
    </recommendedName>
</protein>